<evidence type="ECO:0000259" key="2">
    <source>
        <dbReference type="Pfam" id="PF03473"/>
    </source>
</evidence>
<dbReference type="AlphaFoldDB" id="A0A8J9T3H6"/>
<dbReference type="GO" id="GO:0030151">
    <property type="term" value="F:molybdenum ion binding"/>
    <property type="evidence" value="ECO:0007669"/>
    <property type="project" value="InterPro"/>
</dbReference>
<reference evidence="3" key="1">
    <citation type="submission" date="2022-02" db="EMBL/GenBank/DDBJ databases">
        <authorList>
            <person name="Giguere J D."/>
        </authorList>
    </citation>
    <scope>NUCLEOTIDE SEQUENCE</scope>
    <source>
        <strain evidence="3">CCAP 1055/1</strain>
    </source>
</reference>
<accession>A0A8J9T3H6</accession>
<feature type="signal peptide" evidence="1">
    <location>
        <begin position="1"/>
        <end position="20"/>
    </location>
</feature>
<protein>
    <recommendedName>
        <fullName evidence="2">MOSC domain-containing protein</fullName>
    </recommendedName>
</protein>
<dbReference type="GO" id="GO:0003824">
    <property type="term" value="F:catalytic activity"/>
    <property type="evidence" value="ECO:0007669"/>
    <property type="project" value="InterPro"/>
</dbReference>
<evidence type="ECO:0000256" key="1">
    <source>
        <dbReference type="SAM" id="SignalP"/>
    </source>
</evidence>
<dbReference type="Pfam" id="PF03473">
    <property type="entry name" value="MOSC"/>
    <property type="match status" value="1"/>
</dbReference>
<feature type="chain" id="PRO_5035419793" description="MOSC domain-containing protein" evidence="1">
    <location>
        <begin position="21"/>
        <end position="302"/>
    </location>
</feature>
<dbReference type="EMBL" id="OU594956">
    <property type="protein sequence ID" value="CAG9281557.1"/>
    <property type="molecule type" value="Genomic_DNA"/>
</dbReference>
<evidence type="ECO:0000313" key="3">
    <source>
        <dbReference type="EMBL" id="CAG9281557.1"/>
    </source>
</evidence>
<sequence length="302" mass="33430">MSAWLLSALTLSLLPTFSMSLAIPRVTALYRYAVKGLSEDVLDSVTFANTGVTFPDDRRYALLQQSRRDRFDGKSWLHKENFLCAFTEPELMATLQSYYRETTAGEKILTIVDRASGDPLFMGNLATEAGRERLGEMMSETSSQDVVCVTASDPSSPQHTFQFGNTSSGFKQRDGDTRTLHIVNAQTVRSLSEKIGVALDPRRFRPNIVIDDVDAWSEFDWVRSKAKLRCINSGLELAVISKTVRCKGISVDPNDLGHVLDIPELLIKHFPEHGPYLGVYAVVDAPGKLSTGDTFEILMGAS</sequence>
<keyword evidence="1" id="KW-0732">Signal</keyword>
<feature type="domain" description="MOSC" evidence="2">
    <location>
        <begin position="175"/>
        <end position="295"/>
    </location>
</feature>
<dbReference type="SUPFAM" id="SSF50800">
    <property type="entry name" value="PK beta-barrel domain-like"/>
    <property type="match status" value="1"/>
</dbReference>
<organism evidence="3">
    <name type="scientific">Phaeodactylum tricornutum</name>
    <name type="common">Diatom</name>
    <dbReference type="NCBI Taxonomy" id="2850"/>
    <lineage>
        <taxon>Eukaryota</taxon>
        <taxon>Sar</taxon>
        <taxon>Stramenopiles</taxon>
        <taxon>Ochrophyta</taxon>
        <taxon>Bacillariophyta</taxon>
        <taxon>Bacillariophyceae</taxon>
        <taxon>Bacillariophycidae</taxon>
        <taxon>Naviculales</taxon>
        <taxon>Phaeodactylaceae</taxon>
        <taxon>Phaeodactylum</taxon>
    </lineage>
</organism>
<dbReference type="GO" id="GO:0030170">
    <property type="term" value="F:pyridoxal phosphate binding"/>
    <property type="evidence" value="ECO:0007669"/>
    <property type="project" value="InterPro"/>
</dbReference>
<proteinExistence type="predicted"/>
<dbReference type="InterPro" id="IPR011037">
    <property type="entry name" value="Pyrv_Knase-like_insert_dom_sf"/>
</dbReference>
<dbReference type="Gene3D" id="2.40.33.20">
    <property type="entry name" value="PK beta-barrel domain-like"/>
    <property type="match status" value="1"/>
</dbReference>
<dbReference type="Proteomes" id="UP000836788">
    <property type="component" value="Chromosome 15"/>
</dbReference>
<dbReference type="InterPro" id="IPR005302">
    <property type="entry name" value="MoCF_Sase_C"/>
</dbReference>
<gene>
    <name evidence="3" type="ORF">PTTT1_LOCUS16848</name>
</gene>
<name>A0A8J9T3H6_PHATR</name>